<name>A0A914S2F9_PAREQ</name>
<accession>A0A914S2F9</accession>
<keyword evidence="1" id="KW-1185">Reference proteome</keyword>
<proteinExistence type="predicted"/>
<protein>
    <submittedName>
        <fullName evidence="2">Uncharacterized protein</fullName>
    </submittedName>
</protein>
<dbReference type="WBParaSite" id="PEQ_0000850001-mRNA-1">
    <property type="protein sequence ID" value="PEQ_0000850001-mRNA-1"/>
    <property type="gene ID" value="PEQ_0000850001"/>
</dbReference>
<sequence>MKHLLLHAPLRESAIPVVCSFLVADFLSALS</sequence>
<evidence type="ECO:0000313" key="2">
    <source>
        <dbReference type="WBParaSite" id="PEQ_0000850001-mRNA-1"/>
    </source>
</evidence>
<evidence type="ECO:0000313" key="1">
    <source>
        <dbReference type="Proteomes" id="UP000887564"/>
    </source>
</evidence>
<dbReference type="AlphaFoldDB" id="A0A914S2F9"/>
<dbReference type="Proteomes" id="UP000887564">
    <property type="component" value="Unplaced"/>
</dbReference>
<reference evidence="2" key="1">
    <citation type="submission" date="2022-11" db="UniProtKB">
        <authorList>
            <consortium name="WormBaseParasite"/>
        </authorList>
    </citation>
    <scope>IDENTIFICATION</scope>
</reference>
<organism evidence="1 2">
    <name type="scientific">Parascaris equorum</name>
    <name type="common">Equine roundworm</name>
    <dbReference type="NCBI Taxonomy" id="6256"/>
    <lineage>
        <taxon>Eukaryota</taxon>
        <taxon>Metazoa</taxon>
        <taxon>Ecdysozoa</taxon>
        <taxon>Nematoda</taxon>
        <taxon>Chromadorea</taxon>
        <taxon>Rhabditida</taxon>
        <taxon>Spirurina</taxon>
        <taxon>Ascaridomorpha</taxon>
        <taxon>Ascaridoidea</taxon>
        <taxon>Ascarididae</taxon>
        <taxon>Parascaris</taxon>
    </lineage>
</organism>